<proteinExistence type="predicted"/>
<sequence length="66" mass="7812">MSDTLGKNRVIVVLDDLDDNSDKMRKTILQEQPKIRQLARDLFLVKKGTDQQKMCYFEHNRKPDFS</sequence>
<evidence type="ECO:0000313" key="2">
    <source>
        <dbReference type="Proteomes" id="UP000228934"/>
    </source>
</evidence>
<reference evidence="2" key="1">
    <citation type="journal article" date="2017" name="Nat. Commun.">
        <title>The North American bullfrog draft genome provides insight into hormonal regulation of long noncoding RNA.</title>
        <authorList>
            <person name="Hammond S.A."/>
            <person name="Warren R.L."/>
            <person name="Vandervalk B.P."/>
            <person name="Kucuk E."/>
            <person name="Khan H."/>
            <person name="Gibb E.A."/>
            <person name="Pandoh P."/>
            <person name="Kirk H."/>
            <person name="Zhao Y."/>
            <person name="Jones M."/>
            <person name="Mungall A.J."/>
            <person name="Coope R."/>
            <person name="Pleasance S."/>
            <person name="Moore R.A."/>
            <person name="Holt R.A."/>
            <person name="Round J.M."/>
            <person name="Ohora S."/>
            <person name="Walle B.V."/>
            <person name="Veldhoen N."/>
            <person name="Helbing C.C."/>
            <person name="Birol I."/>
        </authorList>
    </citation>
    <scope>NUCLEOTIDE SEQUENCE [LARGE SCALE GENOMIC DNA]</scope>
</reference>
<organism evidence="1 2">
    <name type="scientific">Aquarana catesbeiana</name>
    <name type="common">American bullfrog</name>
    <name type="synonym">Rana catesbeiana</name>
    <dbReference type="NCBI Taxonomy" id="8400"/>
    <lineage>
        <taxon>Eukaryota</taxon>
        <taxon>Metazoa</taxon>
        <taxon>Chordata</taxon>
        <taxon>Craniata</taxon>
        <taxon>Vertebrata</taxon>
        <taxon>Euteleostomi</taxon>
        <taxon>Amphibia</taxon>
        <taxon>Batrachia</taxon>
        <taxon>Anura</taxon>
        <taxon>Neobatrachia</taxon>
        <taxon>Ranoidea</taxon>
        <taxon>Ranidae</taxon>
        <taxon>Aquarana</taxon>
    </lineage>
</organism>
<evidence type="ECO:0000313" key="1">
    <source>
        <dbReference type="EMBL" id="PIO22703.1"/>
    </source>
</evidence>
<dbReference type="EMBL" id="KV980237">
    <property type="protein sequence ID" value="PIO22703.1"/>
    <property type="molecule type" value="Genomic_DNA"/>
</dbReference>
<dbReference type="AlphaFoldDB" id="A0A2G9R616"/>
<dbReference type="Proteomes" id="UP000228934">
    <property type="component" value="Unassembled WGS sequence"/>
</dbReference>
<keyword evidence="2" id="KW-1185">Reference proteome</keyword>
<protein>
    <submittedName>
        <fullName evidence="1">Uncharacterized protein</fullName>
    </submittedName>
</protein>
<name>A0A2G9R616_AQUCT</name>
<accession>A0A2G9R616</accession>
<gene>
    <name evidence="1" type="ORF">AB205_0047820</name>
</gene>